<feature type="domain" description="Response regulatory" evidence="8">
    <location>
        <begin position="6"/>
        <end position="120"/>
    </location>
</feature>
<sequence>MTPPLRVRLVDDDDDLRAAQRQTLTLAGLEVEDFAAAAPALAGLEADFPGVVLTDVRMPGMDGIQLFRRLNALDPDLPVILLTGHGDVQMAVSALQDGAYDFLTKPVSADRLIAALRRALATRALVLENRRLRQPSQDAALAHPPLMGDSPAIMHLREMLHRVAEAGSDALIRGPEGAGKSVVARAIYHQGPRRSRTLVTLDCASVDASAFEVLLTGQEAAGASRLPRKAGLLERAHRGILCLEGLDALPRPLQARLLALVEAGEFWPAGAAAPRPLDLQILATTAATSSVDLHQGLFYRLSRAVLEVPPLSARQGDVPALFRHFLQSAADRLSRSVPPLTDLLMARLAAHSWPGNLRELQGLAEAHVLGLAPGANDATEGLRPPLPDLVAAYEAGLIRDALREAGGNATEAMAMLGLPRKTFYDKLSRHGIRPADFRG</sequence>
<evidence type="ECO:0000313" key="9">
    <source>
        <dbReference type="EMBL" id="MFC0199218.1"/>
    </source>
</evidence>
<evidence type="ECO:0000259" key="8">
    <source>
        <dbReference type="PROSITE" id="PS50110"/>
    </source>
</evidence>
<dbReference type="PRINTS" id="PR01590">
    <property type="entry name" value="HTHFIS"/>
</dbReference>
<dbReference type="PROSITE" id="PS50045">
    <property type="entry name" value="SIGMA54_INTERACT_4"/>
    <property type="match status" value="1"/>
</dbReference>
<dbReference type="InterPro" id="IPR003593">
    <property type="entry name" value="AAA+_ATPase"/>
</dbReference>
<dbReference type="SMART" id="SM00448">
    <property type="entry name" value="REC"/>
    <property type="match status" value="1"/>
</dbReference>
<name>A0ABV6CEQ8_9RHOB</name>
<dbReference type="EMBL" id="JBHLWQ010000022">
    <property type="protein sequence ID" value="MFC0199218.1"/>
    <property type="molecule type" value="Genomic_DNA"/>
</dbReference>
<dbReference type="SMART" id="SM00382">
    <property type="entry name" value="AAA"/>
    <property type="match status" value="1"/>
</dbReference>
<organism evidence="9 10">
    <name type="scientific">Paracoccus rhizosphaerae</name>
    <dbReference type="NCBI Taxonomy" id="1133347"/>
    <lineage>
        <taxon>Bacteria</taxon>
        <taxon>Pseudomonadati</taxon>
        <taxon>Pseudomonadota</taxon>
        <taxon>Alphaproteobacteria</taxon>
        <taxon>Rhodobacterales</taxon>
        <taxon>Paracoccaceae</taxon>
        <taxon>Paracoccus</taxon>
    </lineage>
</organism>
<dbReference type="PROSITE" id="PS50110">
    <property type="entry name" value="RESPONSE_REGULATORY"/>
    <property type="match status" value="1"/>
</dbReference>
<keyword evidence="6" id="KW-0597">Phosphoprotein</keyword>
<evidence type="ECO:0000256" key="2">
    <source>
        <dbReference type="ARBA" id="ARBA00022840"/>
    </source>
</evidence>
<dbReference type="InterPro" id="IPR027417">
    <property type="entry name" value="P-loop_NTPase"/>
</dbReference>
<dbReference type="CDD" id="cd00009">
    <property type="entry name" value="AAA"/>
    <property type="match status" value="1"/>
</dbReference>
<proteinExistence type="predicted"/>
<accession>A0ABV6CEQ8</accession>
<dbReference type="Pfam" id="PF25601">
    <property type="entry name" value="AAA_lid_14"/>
    <property type="match status" value="1"/>
</dbReference>
<dbReference type="InterPro" id="IPR001789">
    <property type="entry name" value="Sig_transdc_resp-reg_receiver"/>
</dbReference>
<gene>
    <name evidence="9" type="ORF">ACFFIZ_02435</name>
</gene>
<dbReference type="RefSeq" id="WP_265508519.1">
    <property type="nucleotide sequence ID" value="NZ_JAOTBE010000083.1"/>
</dbReference>
<reference evidence="9 10" key="1">
    <citation type="submission" date="2024-09" db="EMBL/GenBank/DDBJ databases">
        <authorList>
            <person name="Sun Q."/>
            <person name="Mori K."/>
        </authorList>
    </citation>
    <scope>NUCLEOTIDE SEQUENCE [LARGE SCALE GENOMIC DNA]</scope>
    <source>
        <strain evidence="9 10">CCM 7904</strain>
    </source>
</reference>
<keyword evidence="1" id="KW-0547">Nucleotide-binding</keyword>
<evidence type="ECO:0000256" key="6">
    <source>
        <dbReference type="PROSITE-ProRule" id="PRU00169"/>
    </source>
</evidence>
<evidence type="ECO:0000256" key="5">
    <source>
        <dbReference type="ARBA" id="ARBA00023163"/>
    </source>
</evidence>
<dbReference type="Gene3D" id="3.40.50.2300">
    <property type="match status" value="1"/>
</dbReference>
<dbReference type="InterPro" id="IPR011006">
    <property type="entry name" value="CheY-like_superfamily"/>
</dbReference>
<keyword evidence="10" id="KW-1185">Reference proteome</keyword>
<dbReference type="SUPFAM" id="SSF52172">
    <property type="entry name" value="CheY-like"/>
    <property type="match status" value="1"/>
</dbReference>
<feature type="domain" description="Sigma-54 factor interaction" evidence="7">
    <location>
        <begin position="146"/>
        <end position="369"/>
    </location>
</feature>
<dbReference type="SUPFAM" id="SSF52540">
    <property type="entry name" value="P-loop containing nucleoside triphosphate hydrolases"/>
    <property type="match status" value="1"/>
</dbReference>
<evidence type="ECO:0000259" key="7">
    <source>
        <dbReference type="PROSITE" id="PS50045"/>
    </source>
</evidence>
<keyword evidence="2" id="KW-0067">ATP-binding</keyword>
<dbReference type="InterPro" id="IPR058031">
    <property type="entry name" value="AAA_lid_NorR"/>
</dbReference>
<dbReference type="PANTHER" id="PTHR32071:SF57">
    <property type="entry name" value="C4-DICARBOXYLATE TRANSPORT TRANSCRIPTIONAL REGULATORY PROTEIN DCTD"/>
    <property type="match status" value="1"/>
</dbReference>
<evidence type="ECO:0000256" key="1">
    <source>
        <dbReference type="ARBA" id="ARBA00022741"/>
    </source>
</evidence>
<dbReference type="Pfam" id="PF02954">
    <property type="entry name" value="HTH_8"/>
    <property type="match status" value="1"/>
</dbReference>
<dbReference type="SUPFAM" id="SSF46689">
    <property type="entry name" value="Homeodomain-like"/>
    <property type="match status" value="1"/>
</dbReference>
<dbReference type="InterPro" id="IPR009057">
    <property type="entry name" value="Homeodomain-like_sf"/>
</dbReference>
<dbReference type="Pfam" id="PF00158">
    <property type="entry name" value="Sigma54_activat"/>
    <property type="match status" value="1"/>
</dbReference>
<dbReference type="Gene3D" id="1.10.8.60">
    <property type="match status" value="1"/>
</dbReference>
<keyword evidence="4" id="KW-0805">Transcription regulation</keyword>
<dbReference type="InterPro" id="IPR002197">
    <property type="entry name" value="HTH_Fis"/>
</dbReference>
<evidence type="ECO:0000256" key="3">
    <source>
        <dbReference type="ARBA" id="ARBA00023012"/>
    </source>
</evidence>
<evidence type="ECO:0000313" key="10">
    <source>
        <dbReference type="Proteomes" id="UP001589795"/>
    </source>
</evidence>
<feature type="modified residue" description="4-aspartylphosphate" evidence="6">
    <location>
        <position position="55"/>
    </location>
</feature>
<dbReference type="InterPro" id="IPR002078">
    <property type="entry name" value="Sigma_54_int"/>
</dbReference>
<dbReference type="PANTHER" id="PTHR32071">
    <property type="entry name" value="TRANSCRIPTIONAL REGULATORY PROTEIN"/>
    <property type="match status" value="1"/>
</dbReference>
<dbReference type="Pfam" id="PF00072">
    <property type="entry name" value="Response_reg"/>
    <property type="match status" value="1"/>
</dbReference>
<keyword evidence="5" id="KW-0804">Transcription</keyword>
<evidence type="ECO:0000256" key="4">
    <source>
        <dbReference type="ARBA" id="ARBA00023015"/>
    </source>
</evidence>
<dbReference type="Gene3D" id="3.40.50.300">
    <property type="entry name" value="P-loop containing nucleotide triphosphate hydrolases"/>
    <property type="match status" value="1"/>
</dbReference>
<keyword evidence="3" id="KW-0902">Two-component regulatory system</keyword>
<protein>
    <submittedName>
        <fullName evidence="9">Sigma-54-dependent transcriptional regulator</fullName>
    </submittedName>
</protein>
<dbReference type="Proteomes" id="UP001589795">
    <property type="component" value="Unassembled WGS sequence"/>
</dbReference>
<dbReference type="Gene3D" id="1.10.10.60">
    <property type="entry name" value="Homeodomain-like"/>
    <property type="match status" value="1"/>
</dbReference>
<comment type="caution">
    <text evidence="9">The sequence shown here is derived from an EMBL/GenBank/DDBJ whole genome shotgun (WGS) entry which is preliminary data.</text>
</comment>